<dbReference type="CDD" id="cd04012">
    <property type="entry name" value="C2A_PI3K_class_II"/>
    <property type="match status" value="1"/>
</dbReference>
<dbReference type="InterPro" id="IPR000341">
    <property type="entry name" value="PI3K_Ras-bd_dom"/>
</dbReference>
<evidence type="ECO:0000259" key="11">
    <source>
        <dbReference type="PROSITE" id="PS50195"/>
    </source>
</evidence>
<dbReference type="GO" id="GO:0005524">
    <property type="term" value="F:ATP binding"/>
    <property type="evidence" value="ECO:0007669"/>
    <property type="project" value="UniProtKB-KW"/>
</dbReference>
<dbReference type="GO" id="GO:0048015">
    <property type="term" value="P:phosphatidylinositol-mediated signaling"/>
    <property type="evidence" value="ECO:0007669"/>
    <property type="project" value="TreeGrafter"/>
</dbReference>
<gene>
    <name evidence="16" type="ORF">FSP39_005228</name>
</gene>
<dbReference type="Pfam" id="PF00787">
    <property type="entry name" value="PX"/>
    <property type="match status" value="1"/>
</dbReference>
<evidence type="ECO:0000256" key="4">
    <source>
        <dbReference type="ARBA" id="ARBA00022840"/>
    </source>
</evidence>
<proteinExistence type="inferred from homology"/>
<dbReference type="GO" id="GO:0035091">
    <property type="term" value="F:phosphatidylinositol binding"/>
    <property type="evidence" value="ECO:0007669"/>
    <property type="project" value="InterPro"/>
</dbReference>
<evidence type="ECO:0000256" key="9">
    <source>
        <dbReference type="SAM" id="MobiDB-lite"/>
    </source>
</evidence>
<dbReference type="SMART" id="SM00142">
    <property type="entry name" value="PI3K_C2"/>
    <property type="match status" value="1"/>
</dbReference>
<dbReference type="Pfam" id="PF00792">
    <property type="entry name" value="PI3K_C2"/>
    <property type="match status" value="1"/>
</dbReference>
<evidence type="ECO:0000313" key="17">
    <source>
        <dbReference type="Proteomes" id="UP001186944"/>
    </source>
</evidence>
<dbReference type="InterPro" id="IPR011009">
    <property type="entry name" value="Kinase-like_dom_sf"/>
</dbReference>
<keyword evidence="3" id="KW-0418">Kinase</keyword>
<evidence type="ECO:0000256" key="3">
    <source>
        <dbReference type="ARBA" id="ARBA00022777"/>
    </source>
</evidence>
<dbReference type="PANTHER" id="PTHR10048:SF14">
    <property type="entry name" value="LD28067P"/>
    <property type="match status" value="1"/>
</dbReference>
<dbReference type="InterPro" id="IPR000403">
    <property type="entry name" value="PI3/4_kinase_cat_dom"/>
</dbReference>
<evidence type="ECO:0000256" key="1">
    <source>
        <dbReference type="ARBA" id="ARBA00022679"/>
    </source>
</evidence>
<feature type="region of interest" description="Disordered" evidence="9">
    <location>
        <begin position="156"/>
        <end position="177"/>
    </location>
</feature>
<keyword evidence="4" id="KW-0067">ATP-binding</keyword>
<dbReference type="InterPro" id="IPR029071">
    <property type="entry name" value="Ubiquitin-like_domsf"/>
</dbReference>
<feature type="compositionally biased region" description="Basic and acidic residues" evidence="9">
    <location>
        <begin position="159"/>
        <end position="177"/>
    </location>
</feature>
<dbReference type="EMBL" id="VSWD01000005">
    <property type="protein sequence ID" value="KAK3101653.1"/>
    <property type="molecule type" value="Genomic_DNA"/>
</dbReference>
<dbReference type="InterPro" id="IPR002420">
    <property type="entry name" value="PI3K-type_C2_dom"/>
</dbReference>
<dbReference type="FunFam" id="3.30.1010.10:FF:000001">
    <property type="entry name" value="Phosphatidylinositol 4-phosphate 3-kinase C2 domain-containing subunit beta"/>
    <property type="match status" value="1"/>
</dbReference>
<dbReference type="GO" id="GO:0016303">
    <property type="term" value="F:1-phosphatidylinositol-3-kinase activity"/>
    <property type="evidence" value="ECO:0007669"/>
    <property type="project" value="UniProtKB-EC"/>
</dbReference>
<evidence type="ECO:0000259" key="10">
    <source>
        <dbReference type="PROSITE" id="PS50004"/>
    </source>
</evidence>
<dbReference type="InterPro" id="IPR001263">
    <property type="entry name" value="PI3K_accessory_dom"/>
</dbReference>
<dbReference type="PROSITE" id="PS51545">
    <property type="entry name" value="PIK_HELICAL"/>
    <property type="match status" value="1"/>
</dbReference>
<dbReference type="PANTHER" id="PTHR10048">
    <property type="entry name" value="PHOSPHATIDYLINOSITOL KINASE"/>
    <property type="match status" value="1"/>
</dbReference>
<evidence type="ECO:0000256" key="6">
    <source>
        <dbReference type="ARBA" id="ARBA00023985"/>
    </source>
</evidence>
<dbReference type="SMART" id="SM00239">
    <property type="entry name" value="C2"/>
    <property type="match status" value="1"/>
</dbReference>
<protein>
    <recommendedName>
        <fullName evidence="18">Phosphatidylinositol-4-phosphate 3-kinase</fullName>
    </recommendedName>
</protein>
<dbReference type="PROSITE" id="PS00915">
    <property type="entry name" value="PI3_4_KINASE_1"/>
    <property type="match status" value="1"/>
</dbReference>
<dbReference type="GO" id="GO:0035005">
    <property type="term" value="F:1-phosphatidylinositol-4-phosphate 3-kinase activity"/>
    <property type="evidence" value="ECO:0007669"/>
    <property type="project" value="UniProtKB-EC"/>
</dbReference>
<keyword evidence="17" id="KW-1185">Reference proteome</keyword>
<evidence type="ECO:0000256" key="5">
    <source>
        <dbReference type="ARBA" id="ARBA00023098"/>
    </source>
</evidence>
<dbReference type="GO" id="GO:0016477">
    <property type="term" value="P:cell migration"/>
    <property type="evidence" value="ECO:0007669"/>
    <property type="project" value="TreeGrafter"/>
</dbReference>
<dbReference type="Gene3D" id="1.10.1070.11">
    <property type="entry name" value="Phosphatidylinositol 3-/4-kinase, catalytic domain"/>
    <property type="match status" value="1"/>
</dbReference>
<name>A0AA88YBJ6_PINIB</name>
<dbReference type="Gene3D" id="2.60.40.150">
    <property type="entry name" value="C2 domain"/>
    <property type="match status" value="2"/>
</dbReference>
<dbReference type="SMART" id="SM00144">
    <property type="entry name" value="PI3K_rbd"/>
    <property type="match status" value="1"/>
</dbReference>
<feature type="domain" description="PI3K-RBD" evidence="14">
    <location>
        <begin position="336"/>
        <end position="427"/>
    </location>
</feature>
<dbReference type="SMART" id="SM00145">
    <property type="entry name" value="PI3Ka"/>
    <property type="match status" value="1"/>
</dbReference>
<feature type="domain" description="PX" evidence="11">
    <location>
        <begin position="1248"/>
        <end position="1364"/>
    </location>
</feature>
<dbReference type="PROSITE" id="PS51547">
    <property type="entry name" value="C2_PI3K"/>
    <property type="match status" value="1"/>
</dbReference>
<dbReference type="InterPro" id="IPR035892">
    <property type="entry name" value="C2_domain_sf"/>
</dbReference>
<dbReference type="InterPro" id="IPR001683">
    <property type="entry name" value="PX_dom"/>
</dbReference>
<evidence type="ECO:0000256" key="2">
    <source>
        <dbReference type="ARBA" id="ARBA00022741"/>
    </source>
</evidence>
<dbReference type="InterPro" id="IPR042236">
    <property type="entry name" value="PI3K_accessory_sf"/>
</dbReference>
<evidence type="ECO:0000256" key="8">
    <source>
        <dbReference type="PROSITE-ProRule" id="PRU00880"/>
    </source>
</evidence>
<dbReference type="InterPro" id="IPR036940">
    <property type="entry name" value="PI3/4_kinase_cat_sf"/>
</dbReference>
<evidence type="ECO:0000256" key="7">
    <source>
        <dbReference type="ARBA" id="ARBA00029297"/>
    </source>
</evidence>
<evidence type="ECO:0000259" key="12">
    <source>
        <dbReference type="PROSITE" id="PS50290"/>
    </source>
</evidence>
<dbReference type="InterPro" id="IPR000008">
    <property type="entry name" value="C2_dom"/>
</dbReference>
<keyword evidence="2" id="KW-0547">Nucleotide-binding</keyword>
<dbReference type="PROSITE" id="PS50290">
    <property type="entry name" value="PI3_4_KINASE_3"/>
    <property type="match status" value="1"/>
</dbReference>
<dbReference type="Pfam" id="PF00794">
    <property type="entry name" value="PI3K_rbd"/>
    <property type="match status" value="1"/>
</dbReference>
<dbReference type="Gene3D" id="3.10.20.90">
    <property type="entry name" value="Phosphatidylinositol 3-kinase Catalytic Subunit, Chain A, domain 1"/>
    <property type="match status" value="1"/>
</dbReference>
<dbReference type="InterPro" id="IPR016024">
    <property type="entry name" value="ARM-type_fold"/>
</dbReference>
<dbReference type="GO" id="GO:0005942">
    <property type="term" value="C:phosphatidylinositol 3-kinase complex"/>
    <property type="evidence" value="ECO:0007669"/>
    <property type="project" value="TreeGrafter"/>
</dbReference>
<feature type="domain" description="C2" evidence="10">
    <location>
        <begin position="1352"/>
        <end position="1486"/>
    </location>
</feature>
<dbReference type="PROSITE" id="PS50004">
    <property type="entry name" value="C2"/>
    <property type="match status" value="1"/>
</dbReference>
<dbReference type="SMART" id="SM00146">
    <property type="entry name" value="PI3Kc"/>
    <property type="match status" value="1"/>
</dbReference>
<evidence type="ECO:0008006" key="18">
    <source>
        <dbReference type="Google" id="ProtNLM"/>
    </source>
</evidence>
<dbReference type="Pfam" id="PF00454">
    <property type="entry name" value="PI3_PI4_kinase"/>
    <property type="match status" value="1"/>
</dbReference>
<keyword evidence="1" id="KW-0808">Transferase</keyword>
<comment type="catalytic activity">
    <reaction evidence="6">
        <text>a 1,2-diacyl-sn-glycero-3-phospho-(1D-myo-inositol) + ATP = a 1,2-diacyl-sn-glycero-3-phospho-(1D-myo-inositol-3-phosphate) + ADP + H(+)</text>
        <dbReference type="Rhea" id="RHEA:12709"/>
        <dbReference type="ChEBI" id="CHEBI:15378"/>
        <dbReference type="ChEBI" id="CHEBI:30616"/>
        <dbReference type="ChEBI" id="CHEBI:57880"/>
        <dbReference type="ChEBI" id="CHEBI:58088"/>
        <dbReference type="ChEBI" id="CHEBI:456216"/>
        <dbReference type="EC" id="2.7.1.137"/>
    </reaction>
    <physiologicalReaction direction="left-to-right" evidence="6">
        <dbReference type="Rhea" id="RHEA:12710"/>
    </physiologicalReaction>
</comment>
<dbReference type="PROSITE" id="PS51546">
    <property type="entry name" value="PI3K_RBD"/>
    <property type="match status" value="1"/>
</dbReference>
<comment type="caution">
    <text evidence="16">The sequence shown here is derived from an EMBL/GenBank/DDBJ whole genome shotgun (WGS) entry which is preliminary data.</text>
</comment>
<dbReference type="InterPro" id="IPR036871">
    <property type="entry name" value="PX_dom_sf"/>
</dbReference>
<dbReference type="PROSITE" id="PS00916">
    <property type="entry name" value="PI3_4_KINASE_2"/>
    <property type="match status" value="1"/>
</dbReference>
<dbReference type="SUPFAM" id="SSF54236">
    <property type="entry name" value="Ubiquitin-like"/>
    <property type="match status" value="1"/>
</dbReference>
<feature type="compositionally biased region" description="Basic and acidic residues" evidence="9">
    <location>
        <begin position="259"/>
        <end position="269"/>
    </location>
</feature>
<dbReference type="SUPFAM" id="SSF48371">
    <property type="entry name" value="ARM repeat"/>
    <property type="match status" value="1"/>
</dbReference>
<comment type="catalytic activity">
    <reaction evidence="7">
        <text>a 1,2-diacyl-sn-glycero-3-phospho-(1D-myo-inositol 4-phosphate) + ATP = a 1,2-diacyl-sn-glycero-3-phospho-(1D-myo-inositol-3,4-bisphosphate) + ADP + H(+)</text>
        <dbReference type="Rhea" id="RHEA:18373"/>
        <dbReference type="ChEBI" id="CHEBI:15378"/>
        <dbReference type="ChEBI" id="CHEBI:30616"/>
        <dbReference type="ChEBI" id="CHEBI:57658"/>
        <dbReference type="ChEBI" id="CHEBI:58178"/>
        <dbReference type="ChEBI" id="CHEBI:456216"/>
        <dbReference type="EC" id="2.7.1.154"/>
    </reaction>
    <physiologicalReaction direction="left-to-right" evidence="7">
        <dbReference type="Rhea" id="RHEA:18374"/>
    </physiologicalReaction>
</comment>
<dbReference type="GO" id="GO:0043491">
    <property type="term" value="P:phosphatidylinositol 3-kinase/protein kinase B signal transduction"/>
    <property type="evidence" value="ECO:0007669"/>
    <property type="project" value="TreeGrafter"/>
</dbReference>
<dbReference type="Gene3D" id="3.30.1520.10">
    <property type="entry name" value="Phox-like domain"/>
    <property type="match status" value="1"/>
</dbReference>
<dbReference type="Pfam" id="PF00168">
    <property type="entry name" value="C2"/>
    <property type="match status" value="1"/>
</dbReference>
<feature type="domain" description="PIK helical" evidence="13">
    <location>
        <begin position="776"/>
        <end position="954"/>
    </location>
</feature>
<dbReference type="SUPFAM" id="SSF56112">
    <property type="entry name" value="Protein kinase-like (PK-like)"/>
    <property type="match status" value="1"/>
</dbReference>
<dbReference type="Proteomes" id="UP001186944">
    <property type="component" value="Unassembled WGS sequence"/>
</dbReference>
<reference evidence="16" key="1">
    <citation type="submission" date="2019-08" db="EMBL/GenBank/DDBJ databases">
        <title>The improved chromosome-level genome for the pearl oyster Pinctada fucata martensii using PacBio sequencing and Hi-C.</title>
        <authorList>
            <person name="Zheng Z."/>
        </authorList>
    </citation>
    <scope>NUCLEOTIDE SEQUENCE</scope>
    <source>
        <strain evidence="16">ZZ-2019</strain>
        <tissue evidence="16">Adductor muscle</tissue>
    </source>
</reference>
<dbReference type="InterPro" id="IPR015433">
    <property type="entry name" value="PI3/4_kinase"/>
</dbReference>
<keyword evidence="5" id="KW-0443">Lipid metabolism</keyword>
<evidence type="ECO:0000313" key="16">
    <source>
        <dbReference type="EMBL" id="KAK3101653.1"/>
    </source>
</evidence>
<feature type="domain" description="PI3K/PI4K catalytic" evidence="12">
    <location>
        <begin position="1023"/>
        <end position="1328"/>
    </location>
</feature>
<dbReference type="PROSITE" id="PS50195">
    <property type="entry name" value="PX"/>
    <property type="match status" value="1"/>
</dbReference>
<sequence>MPTSESNRTSTPSQKLYPDISHAFNEVRREEQFKLPQPSVGMSYGWNPSLFGAQPTSAMNPCYGRSSFPSSNPHHTTQTSLGYGAQYTKNPAANPFLHAPQQSNFHMGATVGASNIMFPGGGANLTRPASSSDFENLRKVDEPVCDNVFSELETFDTGRTSDSEGRERRNSDLMHFSESDEKEYMSLDFFDPLYSRTRRESVSSKDNSLSYSFFEADNSKTTDSEGVPDRQTIDDQFEKLSSSADALEQFLRFSGEPLQEERSRSDTPDRPPPPRLSDQYESEGPYEKLHQRMFVDEESDAFCQMVTKIKTEYKSTDMAVNRGFVVSAVCDKQQPALSVKVIIHTDYAEEPIHFTCDIHSNVEHVISNVLYNHLIQGDMMSQLSTEDFILKVYDRTEYLLNHFPMSKYEYVHSCLKLDRDIQFQLFRSQDVPRPFLRTVDDDVQHLAFPKNHVKTDDRAVTKDQLETLMNTFYKEIESMRDHILKKETRQIHSVGVVQVVKAICMTLAKIETVEVSRKLKKVEDIVQMLTPYRSPWLIYDFVVTCCSVAIQISLVEELEEVLEKLLMSVNQLVKMYCRAFHTDFILGSPVRKDWSEKYVTSLDDDCIVQVSSAHRIPAEWSNKYDGYSVVCSLHFGKDKIGEDVITEITNQRGLCDSLTWDQWISFKDVALNSLPRETRLCMTLCGMKGVVPNNQTASPAQIVTPLGGVTLQLYSQKGHLLRGSHLVPLKMNSAADPFSPFCSILQPDTVLVQINFPDFGQEVIFPEVLTGSASVKKSFDQLLPDIQDIVHGVLEKDCISSCQADELGILWQYRYYLYEHSHLLPWILQGSNISWDYRSLSEIYALVRDWPILEPMQALELLLPQYQDSKVREFAVTCLKQITSDELADFLPQLVQALKYESYHASHLARLLLEQSCQSVRFAHQFFWLLKGAAAQDLTYKRRYELMFAALINVAGDPLYQEFRKQEEMVKILTTTAERVQAAKDKESVLKRELEHLGEFFDDRAYSSCLLPYSPGLTVTGIDAKSCSYFTSNAVPLKLVFRNPNIKAEPVYAMFKVGDDLRQDMLTMQMIRLMDRLWLKAGLDLKIITFACLATGPKKGIVEIITESDTLRKIQVQAGLTGSFKDRPIKEWLQGHNPTELEYQKAVENFTCSCAGYCVATYVLGVCDRHNDNIMLKQSGHMFHIDFNKFLGDSQMFGNIKRMIEDSLKSVFTQFNFFIHNLAQIKFSSHQEGALLSFVPKTYRTKGTDDFSQHLLPLLVHYSSITHQIYIFKIQRVNQNVCSYIFRHFSEFVEFSNKIREMFPLTSWPPPPSKYILGRSHIQTVAESRKVVIEKFLDELWQKSPEICESDIVYTFFHPLLRDEQEAQKEKLDLLKLKEQDSVVHIPIDYFCFQPGTLALPSPYVKTYLLPDPDKQTKRKTKIIKHSTHPTYNEIIEYKLSLDEIRTRTLQVSVWDHDMLKENNCLGAVYIKLRELDLSKEVTQWYKLEKIQITDSSMLA</sequence>
<accession>A0AA88YBJ6</accession>
<feature type="domain" description="C2 PI3K-type" evidence="15">
    <location>
        <begin position="602"/>
        <end position="766"/>
    </location>
</feature>
<evidence type="ECO:0000259" key="13">
    <source>
        <dbReference type="PROSITE" id="PS51545"/>
    </source>
</evidence>
<dbReference type="Gene3D" id="3.30.1010.10">
    <property type="entry name" value="Phosphatidylinositol 3-kinase Catalytic Subunit, Chain A, domain 4"/>
    <property type="match status" value="1"/>
</dbReference>
<dbReference type="Gene3D" id="1.25.40.70">
    <property type="entry name" value="Phosphatidylinositol 3-kinase, accessory domain (PIK)"/>
    <property type="match status" value="1"/>
</dbReference>
<dbReference type="GO" id="GO:0005737">
    <property type="term" value="C:cytoplasm"/>
    <property type="evidence" value="ECO:0007669"/>
    <property type="project" value="TreeGrafter"/>
</dbReference>
<organism evidence="16 17">
    <name type="scientific">Pinctada imbricata</name>
    <name type="common">Atlantic pearl-oyster</name>
    <name type="synonym">Pinctada martensii</name>
    <dbReference type="NCBI Taxonomy" id="66713"/>
    <lineage>
        <taxon>Eukaryota</taxon>
        <taxon>Metazoa</taxon>
        <taxon>Spiralia</taxon>
        <taxon>Lophotrochozoa</taxon>
        <taxon>Mollusca</taxon>
        <taxon>Bivalvia</taxon>
        <taxon>Autobranchia</taxon>
        <taxon>Pteriomorphia</taxon>
        <taxon>Pterioida</taxon>
        <taxon>Pterioidea</taxon>
        <taxon>Pteriidae</taxon>
        <taxon>Pinctada</taxon>
    </lineage>
</organism>
<dbReference type="InterPro" id="IPR018936">
    <property type="entry name" value="PI3/4_kinase_CS"/>
</dbReference>
<evidence type="ECO:0000259" key="14">
    <source>
        <dbReference type="PROSITE" id="PS51546"/>
    </source>
</evidence>
<dbReference type="GO" id="GO:0005886">
    <property type="term" value="C:plasma membrane"/>
    <property type="evidence" value="ECO:0007669"/>
    <property type="project" value="TreeGrafter"/>
</dbReference>
<comment type="similarity">
    <text evidence="8">Belongs to the PI3/PI4-kinase family.</text>
</comment>
<dbReference type="SMART" id="SM00312">
    <property type="entry name" value="PX"/>
    <property type="match status" value="1"/>
</dbReference>
<evidence type="ECO:0000259" key="15">
    <source>
        <dbReference type="PROSITE" id="PS51547"/>
    </source>
</evidence>
<feature type="region of interest" description="Disordered" evidence="9">
    <location>
        <begin position="254"/>
        <end position="283"/>
    </location>
</feature>
<dbReference type="SUPFAM" id="SSF64268">
    <property type="entry name" value="PX domain"/>
    <property type="match status" value="1"/>
</dbReference>
<dbReference type="SUPFAM" id="SSF49562">
    <property type="entry name" value="C2 domain (Calcium/lipid-binding domain, CaLB)"/>
    <property type="match status" value="2"/>
</dbReference>
<dbReference type="Pfam" id="PF00613">
    <property type="entry name" value="PI3Ka"/>
    <property type="match status" value="1"/>
</dbReference>